<dbReference type="Proteomes" id="UP000253772">
    <property type="component" value="Chromosome c2"/>
</dbReference>
<dbReference type="RefSeq" id="WP_017510945.1">
    <property type="nucleotide sequence ID" value="NZ_CP037901.1"/>
</dbReference>
<dbReference type="EMBL" id="CP037901">
    <property type="protein sequence ID" value="QBP13734.1"/>
    <property type="molecule type" value="Genomic_DNA"/>
</dbReference>
<dbReference type="Gene3D" id="3.40.50.2000">
    <property type="entry name" value="Glycogen Phosphorylase B"/>
    <property type="match status" value="2"/>
</dbReference>
<evidence type="ECO:0000259" key="1">
    <source>
        <dbReference type="Pfam" id="PF00534"/>
    </source>
</evidence>
<dbReference type="SUPFAM" id="SSF53756">
    <property type="entry name" value="UDP-Glycosyltransferase/glycogen phosphorylase"/>
    <property type="match status" value="1"/>
</dbReference>
<dbReference type="CDD" id="cd03801">
    <property type="entry name" value="GT4_PimA-like"/>
    <property type="match status" value="1"/>
</dbReference>
<dbReference type="AlphaFoldDB" id="A0A482J3U9"/>
<evidence type="ECO:0000313" key="2">
    <source>
        <dbReference type="EMBL" id="QBP13734.1"/>
    </source>
</evidence>
<dbReference type="Pfam" id="PF00534">
    <property type="entry name" value="Glycos_transf_1"/>
    <property type="match status" value="1"/>
</dbReference>
<name>A0A482J3U9_9BURK</name>
<feature type="domain" description="Glycosyl transferase family 1" evidence="1">
    <location>
        <begin position="195"/>
        <end position="338"/>
    </location>
</feature>
<dbReference type="PANTHER" id="PTHR45947:SF3">
    <property type="entry name" value="SULFOQUINOVOSYL TRANSFERASE SQD2"/>
    <property type="match status" value="1"/>
</dbReference>
<accession>A0A482J3U9</accession>
<dbReference type="InterPro" id="IPR050194">
    <property type="entry name" value="Glycosyltransferase_grp1"/>
</dbReference>
<organism evidence="2 3">
    <name type="scientific">Cupriavidus metallidurans</name>
    <dbReference type="NCBI Taxonomy" id="119219"/>
    <lineage>
        <taxon>Bacteria</taxon>
        <taxon>Pseudomonadati</taxon>
        <taxon>Pseudomonadota</taxon>
        <taxon>Betaproteobacteria</taxon>
        <taxon>Burkholderiales</taxon>
        <taxon>Burkholderiaceae</taxon>
        <taxon>Cupriavidus</taxon>
    </lineage>
</organism>
<dbReference type="GO" id="GO:0016757">
    <property type="term" value="F:glycosyltransferase activity"/>
    <property type="evidence" value="ECO:0007669"/>
    <property type="project" value="InterPro"/>
</dbReference>
<dbReference type="OrthoDB" id="509705at2"/>
<keyword evidence="2" id="KW-0808">Transferase</keyword>
<evidence type="ECO:0000313" key="3">
    <source>
        <dbReference type="Proteomes" id="UP000253772"/>
    </source>
</evidence>
<protein>
    <submittedName>
        <fullName evidence="2">Glycosyltransferase</fullName>
    </submittedName>
</protein>
<proteinExistence type="predicted"/>
<dbReference type="PANTHER" id="PTHR45947">
    <property type="entry name" value="SULFOQUINOVOSYL TRANSFERASE SQD2"/>
    <property type="match status" value="1"/>
</dbReference>
<reference evidence="2 3" key="1">
    <citation type="submission" date="2019-03" db="EMBL/GenBank/DDBJ databases">
        <title>Comparative insights into the high quality Complete genome sequence of highly metal resistant Cupriavidus metallidurans strain BS1 isolated from a gold-copper mine.</title>
        <authorList>
            <person name="Mazhar H.S."/>
            <person name="Rensing C."/>
        </authorList>
    </citation>
    <scope>NUCLEOTIDE SEQUENCE [LARGE SCALE GENOMIC DNA]</scope>
    <source>
        <strain evidence="2 3">BS1</strain>
    </source>
</reference>
<gene>
    <name evidence="2" type="ORF">DDF84_029575</name>
</gene>
<dbReference type="InterPro" id="IPR001296">
    <property type="entry name" value="Glyco_trans_1"/>
</dbReference>
<sequence>MIDIYHNILWPRYKGAVFSEAFSHAHKAGHKVRFFHISSTGYGRTAYSSVDTSYHRYPYEILFDEPYEAIPTWKMSLRLMREVWRSKNRLILMPGYHRVEFWAMLVACMLSGKRRAVFCDSTIQDQVDHPMKRRLKRFFFSRCDGVFVYGRRSAEYAIAMGADPTKVICHCQAAALPHSYNAAEATRMRIANAPTAEAPRFLFAGLVCRAKGIEDLLRAFVEVRRQLPAATLVLAGPVVEADQLPELARSLGLGDAVQFLGAMDIDQLAQQYSRSTCLVLPSHTEAWGLVVNEALNYGCPAVVSDCCGCIPELIKEGRTGHTFVTRDVDDLARVLLKATSSFADVQATMRNCVEVVRKYTPARAGRSIIKGCQKILKRART</sequence>